<feature type="non-terminal residue" evidence="1">
    <location>
        <position position="99"/>
    </location>
</feature>
<evidence type="ECO:0000313" key="2">
    <source>
        <dbReference type="Proteomes" id="UP000728185"/>
    </source>
</evidence>
<keyword evidence="2" id="KW-1185">Reference proteome</keyword>
<accession>A0A8E0RR65</accession>
<reference evidence="1" key="1">
    <citation type="submission" date="2019-05" db="EMBL/GenBank/DDBJ databases">
        <title>Annotation for the trematode Fasciolopsis buski.</title>
        <authorList>
            <person name="Choi Y.-J."/>
        </authorList>
    </citation>
    <scope>NUCLEOTIDE SEQUENCE</scope>
    <source>
        <strain evidence="1">HT</strain>
        <tissue evidence="1">Whole worm</tissue>
    </source>
</reference>
<dbReference type="OrthoDB" id="6259646at2759"/>
<dbReference type="Proteomes" id="UP000728185">
    <property type="component" value="Unassembled WGS sequence"/>
</dbReference>
<sequence>ADLRKWGCIPQWKRELIEKRHHGKNVSEQHVPLTIPETVVTLDHTIIYFLVFSLEIHSMFEDSGTANGSHPDSTHSLISAELTEKLQRRLEKVAAMAES</sequence>
<gene>
    <name evidence="1" type="ORF">FBUS_03254</name>
</gene>
<organism evidence="1 2">
    <name type="scientific">Fasciolopsis buskii</name>
    <dbReference type="NCBI Taxonomy" id="27845"/>
    <lineage>
        <taxon>Eukaryota</taxon>
        <taxon>Metazoa</taxon>
        <taxon>Spiralia</taxon>
        <taxon>Lophotrochozoa</taxon>
        <taxon>Platyhelminthes</taxon>
        <taxon>Trematoda</taxon>
        <taxon>Digenea</taxon>
        <taxon>Plagiorchiida</taxon>
        <taxon>Echinostomata</taxon>
        <taxon>Echinostomatoidea</taxon>
        <taxon>Fasciolidae</taxon>
        <taxon>Fasciolopsis</taxon>
    </lineage>
</organism>
<protein>
    <submittedName>
        <fullName evidence="1">Uncharacterized protein</fullName>
    </submittedName>
</protein>
<dbReference type="AlphaFoldDB" id="A0A8E0RR65"/>
<comment type="caution">
    <text evidence="1">The sequence shown here is derived from an EMBL/GenBank/DDBJ whole genome shotgun (WGS) entry which is preliminary data.</text>
</comment>
<proteinExistence type="predicted"/>
<dbReference type="EMBL" id="LUCM01008320">
    <property type="protein sequence ID" value="KAA0188608.1"/>
    <property type="molecule type" value="Genomic_DNA"/>
</dbReference>
<evidence type="ECO:0000313" key="1">
    <source>
        <dbReference type="EMBL" id="KAA0188608.1"/>
    </source>
</evidence>
<name>A0A8E0RR65_9TREM</name>